<dbReference type="Gene3D" id="2.60.40.1120">
    <property type="entry name" value="Carboxypeptidase-like, regulatory domain"/>
    <property type="match status" value="1"/>
</dbReference>
<proteinExistence type="predicted"/>
<dbReference type="Proteomes" id="UP000001882">
    <property type="component" value="Chromosome"/>
</dbReference>
<gene>
    <name evidence="2" type="ordered locus">MCP_1238</name>
</gene>
<evidence type="ECO:0000256" key="1">
    <source>
        <dbReference type="SAM" id="Phobius"/>
    </source>
</evidence>
<organism evidence="2 3">
    <name type="scientific">Methanocella paludicola (strain DSM 17711 / JCM 13418 / NBRC 101707 / SANAE)</name>
    <dbReference type="NCBI Taxonomy" id="304371"/>
    <lineage>
        <taxon>Archaea</taxon>
        <taxon>Methanobacteriati</taxon>
        <taxon>Methanobacteriota</taxon>
        <taxon>Stenosarchaea group</taxon>
        <taxon>Methanomicrobia</taxon>
        <taxon>Methanocellales</taxon>
        <taxon>Methanocellaceae</taxon>
        <taxon>Methanocella</taxon>
    </lineage>
</organism>
<dbReference type="eggNOG" id="arCOG03561">
    <property type="taxonomic scope" value="Archaea"/>
</dbReference>
<dbReference type="InterPro" id="IPR013784">
    <property type="entry name" value="Carb-bd-like_fold"/>
</dbReference>
<dbReference type="STRING" id="304371.MCP_1238"/>
<accession>D1YXY8</accession>
<dbReference type="InParanoid" id="D1YXY8"/>
<reference evidence="2 3" key="2">
    <citation type="journal article" date="2008" name="Int. J. Syst. Evol. Microbiol.">
        <title>Methanocella paludicola gen. nov., sp. nov., a methane-producing archaeon, the first isolate of the lineage 'Rice Cluster I', and proposal of the new archaeal order Methanocellales ord. nov.</title>
        <authorList>
            <person name="Sakai S."/>
            <person name="Imachi H."/>
            <person name="Hanada S."/>
            <person name="Ohashi A."/>
            <person name="Harada H."/>
            <person name="Kamagata Y."/>
        </authorList>
    </citation>
    <scope>NUCLEOTIDE SEQUENCE [LARGE SCALE GENOMIC DNA]</scope>
    <source>
        <strain evidence="3">DSM 17711 / JCM 13418 / NBRC 101707 / SANAE</strain>
    </source>
</reference>
<dbReference type="OrthoDB" id="380483at2157"/>
<reference evidence="3" key="3">
    <citation type="journal article" date="2011" name="PLoS ONE">
        <title>Genome sequence of a mesophilic hydrogenotrophic methanogen Methanocella paludicola, the first cultivated representative of the order Methanocellales.</title>
        <authorList>
            <person name="Sakai S."/>
            <person name="Takaki Y."/>
            <person name="Shimamura S."/>
            <person name="Sekine M."/>
            <person name="Tajima T."/>
            <person name="Kosugi H."/>
            <person name="Ichikawa N."/>
            <person name="Tasumi E."/>
            <person name="Hiraki A.T."/>
            <person name="Shimizu A."/>
            <person name="Kato Y."/>
            <person name="Nishiko R."/>
            <person name="Mori K."/>
            <person name="Fujita N."/>
            <person name="Imachi H."/>
            <person name="Takai K."/>
        </authorList>
    </citation>
    <scope>NUCLEOTIDE SEQUENCE [LARGE SCALE GENOMIC DNA]</scope>
    <source>
        <strain evidence="3">DSM 17711 / JCM 13418 / NBRC 101707 / SANAE</strain>
    </source>
</reference>
<protein>
    <submittedName>
        <fullName evidence="2">Uncharacterized protein</fullName>
    </submittedName>
</protein>
<keyword evidence="1" id="KW-0472">Membrane</keyword>
<dbReference type="KEGG" id="mpd:MCP_1238"/>
<dbReference type="SUPFAM" id="SSF49373">
    <property type="entry name" value="Invasin/intimin cell-adhesion fragments"/>
    <property type="match status" value="1"/>
</dbReference>
<dbReference type="PROSITE" id="PS51257">
    <property type="entry name" value="PROKAR_LIPOPROTEIN"/>
    <property type="match status" value="1"/>
</dbReference>
<dbReference type="GO" id="GO:0030246">
    <property type="term" value="F:carbohydrate binding"/>
    <property type="evidence" value="ECO:0007669"/>
    <property type="project" value="InterPro"/>
</dbReference>
<sequence length="286" mass="30365">MISMRRSIHIISSVAFIFLLSACLILPAAAASAPGSISGKVAFNTGQAVPDGTIVKLVNGSNASDYIPGFNVTPDEKGFFQFTNVSEGFYRVYAWSPYYVEGYSEGLNVTTNDTYTRSVVLMAMPYYANMTMSTQHITYGNSADITVQINDYWGHSVGAGWQILLRSSVGILNPDSAFTDKDGKVYTSLPWVDNSTPAEITIFAISTNGSSYGLEENVEFVTPTATATPAISATPTASPTVAPNATTTVTTTPTAIPTATSTPTPGFVLIGALIALGLVIAFKRYK</sequence>
<dbReference type="AlphaFoldDB" id="D1YXY8"/>
<name>D1YXY8_METPS</name>
<evidence type="ECO:0000313" key="2">
    <source>
        <dbReference type="EMBL" id="BAI61310.1"/>
    </source>
</evidence>
<dbReference type="EMBL" id="AP011532">
    <property type="protein sequence ID" value="BAI61310.1"/>
    <property type="molecule type" value="Genomic_DNA"/>
</dbReference>
<keyword evidence="3" id="KW-1185">Reference proteome</keyword>
<dbReference type="InterPro" id="IPR008964">
    <property type="entry name" value="Invasin/intimin_cell_adhesion"/>
</dbReference>
<keyword evidence="1" id="KW-0812">Transmembrane</keyword>
<reference evidence="2 3" key="1">
    <citation type="journal article" date="2007" name="Appl. Environ. Microbiol.">
        <title>Isolation of key methanogens for global methane emission from rice paddy fields: a novel isolate affiliated with the clone cluster rice cluster I.</title>
        <authorList>
            <person name="Sakai S."/>
            <person name="Imachi H."/>
            <person name="Sekiguchi Y."/>
            <person name="Ohashi A."/>
            <person name="Harada H."/>
            <person name="Kamagata Y."/>
        </authorList>
    </citation>
    <scope>NUCLEOTIDE SEQUENCE [LARGE SCALE GENOMIC DNA]</scope>
    <source>
        <strain evidence="3">DSM 17711 / JCM 13418 / NBRC 101707 / SANAE</strain>
    </source>
</reference>
<feature type="transmembrane region" description="Helical" evidence="1">
    <location>
        <begin position="264"/>
        <end position="282"/>
    </location>
</feature>
<dbReference type="SUPFAM" id="SSF49452">
    <property type="entry name" value="Starch-binding domain-like"/>
    <property type="match status" value="1"/>
</dbReference>
<keyword evidence="1" id="KW-1133">Transmembrane helix</keyword>
<evidence type="ECO:0000313" key="3">
    <source>
        <dbReference type="Proteomes" id="UP000001882"/>
    </source>
</evidence>